<keyword evidence="2" id="KW-0723">Serine/threonine-protein kinase</keyword>
<dbReference type="PROSITE" id="PS00107">
    <property type="entry name" value="PROTEIN_KINASE_ATP"/>
    <property type="match status" value="1"/>
</dbReference>
<dbReference type="Gene3D" id="3.30.200.20">
    <property type="entry name" value="Phosphorylase Kinase, domain 1"/>
    <property type="match status" value="1"/>
</dbReference>
<evidence type="ECO:0000256" key="6">
    <source>
        <dbReference type="ARBA" id="ARBA00022840"/>
    </source>
</evidence>
<evidence type="ECO:0000256" key="1">
    <source>
        <dbReference type="ARBA" id="ARBA00012513"/>
    </source>
</evidence>
<dbReference type="PANTHER" id="PTHR43289">
    <property type="entry name" value="MITOGEN-ACTIVATED PROTEIN KINASE KINASE KINASE 20-RELATED"/>
    <property type="match status" value="1"/>
</dbReference>
<dbReference type="PROSITE" id="PS50011">
    <property type="entry name" value="PROTEIN_KINASE_DOM"/>
    <property type="match status" value="1"/>
</dbReference>
<keyword evidence="4 7" id="KW-0547">Nucleotide-binding</keyword>
<reference evidence="10" key="1">
    <citation type="journal article" date="2019" name="Int. J. Syst. Evol. Microbiol.">
        <title>The Global Catalogue of Microorganisms (GCM) 10K type strain sequencing project: providing services to taxonomists for standard genome sequencing and annotation.</title>
        <authorList>
            <consortium name="The Broad Institute Genomics Platform"/>
            <consortium name="The Broad Institute Genome Sequencing Center for Infectious Disease"/>
            <person name="Wu L."/>
            <person name="Ma J."/>
        </authorList>
    </citation>
    <scope>NUCLEOTIDE SEQUENCE [LARGE SCALE GENOMIC DNA]</scope>
    <source>
        <strain evidence="10">JCM 18302</strain>
    </source>
</reference>
<evidence type="ECO:0000313" key="10">
    <source>
        <dbReference type="Proteomes" id="UP001500804"/>
    </source>
</evidence>
<dbReference type="RefSeq" id="WP_345603807.1">
    <property type="nucleotide sequence ID" value="NZ_BAABJO010000004.1"/>
</dbReference>
<evidence type="ECO:0000256" key="3">
    <source>
        <dbReference type="ARBA" id="ARBA00022679"/>
    </source>
</evidence>
<evidence type="ECO:0000313" key="9">
    <source>
        <dbReference type="EMBL" id="GAA5114667.1"/>
    </source>
</evidence>
<dbReference type="Proteomes" id="UP001500804">
    <property type="component" value="Unassembled WGS sequence"/>
</dbReference>
<protein>
    <recommendedName>
        <fullName evidence="1">non-specific serine/threonine protein kinase</fullName>
        <ecNumber evidence="1">2.7.11.1</ecNumber>
    </recommendedName>
</protein>
<keyword evidence="6 7" id="KW-0067">ATP-binding</keyword>
<dbReference type="PANTHER" id="PTHR43289:SF6">
    <property type="entry name" value="SERINE_THREONINE-PROTEIN KINASE NEKL-3"/>
    <property type="match status" value="1"/>
</dbReference>
<keyword evidence="3" id="KW-0808">Transferase</keyword>
<dbReference type="InterPro" id="IPR017441">
    <property type="entry name" value="Protein_kinase_ATP_BS"/>
</dbReference>
<keyword evidence="5" id="KW-0418">Kinase</keyword>
<dbReference type="CDD" id="cd14014">
    <property type="entry name" value="STKc_PknB_like"/>
    <property type="match status" value="1"/>
</dbReference>
<dbReference type="SUPFAM" id="SSF56112">
    <property type="entry name" value="Protein kinase-like (PK-like)"/>
    <property type="match status" value="1"/>
</dbReference>
<dbReference type="SMART" id="SM00220">
    <property type="entry name" value="S_TKc"/>
    <property type="match status" value="1"/>
</dbReference>
<evidence type="ECO:0000256" key="4">
    <source>
        <dbReference type="ARBA" id="ARBA00022741"/>
    </source>
</evidence>
<feature type="domain" description="Protein kinase" evidence="8">
    <location>
        <begin position="9"/>
        <end position="280"/>
    </location>
</feature>
<evidence type="ECO:0000256" key="7">
    <source>
        <dbReference type="PROSITE-ProRule" id="PRU10141"/>
    </source>
</evidence>
<comment type="caution">
    <text evidence="9">The sequence shown here is derived from an EMBL/GenBank/DDBJ whole genome shotgun (WGS) entry which is preliminary data.</text>
</comment>
<dbReference type="Gene3D" id="1.10.510.10">
    <property type="entry name" value="Transferase(Phosphotransferase) domain 1"/>
    <property type="match status" value="1"/>
</dbReference>
<dbReference type="Pfam" id="PF00069">
    <property type="entry name" value="Pkinase"/>
    <property type="match status" value="1"/>
</dbReference>
<evidence type="ECO:0000259" key="8">
    <source>
        <dbReference type="PROSITE" id="PS50011"/>
    </source>
</evidence>
<proteinExistence type="predicted"/>
<name>A0ABP9NJB3_9PSEU</name>
<sequence>MPSLVGGRYVIRELIGAGAFGKVYRAEHRVLDVPLRSVALKRFASGDATMAMLREALKIERLVGRCEDPVVRHRLVGCLDAGVGDDGVPYLVMELAEGSLADRVLPDRGWPAATVRAWLREICEGVGFLHLQGTVHLDLKPANVLRTAAGSLRIGDFGHAERITDLLRSAPRGGTLTHQAPEILGGGVIDARADVYAIGMIGYELLTGRLPRHHEVATVLPEDGPVDVDALMRIRTRPVPPPGELAPSVRDDPVEELVLRALAPSPADRPADATALLAMLDPSEPAGTPAPTAPGPERVRAHGRLLEQALRAGDLDHAERLAAEAGALNDALPAHERVVELYPLLVDLALRRDQVDRARAVAQQGLAVASSPVTWRAAARAYAGTAVGDGFLMMLQRPVSRA</sequence>
<dbReference type="InterPro" id="IPR000719">
    <property type="entry name" value="Prot_kinase_dom"/>
</dbReference>
<dbReference type="InterPro" id="IPR011009">
    <property type="entry name" value="Kinase-like_dom_sf"/>
</dbReference>
<keyword evidence="10" id="KW-1185">Reference proteome</keyword>
<gene>
    <name evidence="9" type="ORF">GCM10023320_12280</name>
</gene>
<dbReference type="EC" id="2.7.11.1" evidence="1"/>
<evidence type="ECO:0000256" key="2">
    <source>
        <dbReference type="ARBA" id="ARBA00022527"/>
    </source>
</evidence>
<feature type="binding site" evidence="7">
    <location>
        <position position="41"/>
    </location>
    <ligand>
        <name>ATP</name>
        <dbReference type="ChEBI" id="CHEBI:30616"/>
    </ligand>
</feature>
<dbReference type="EMBL" id="BAABJO010000004">
    <property type="protein sequence ID" value="GAA5114667.1"/>
    <property type="molecule type" value="Genomic_DNA"/>
</dbReference>
<evidence type="ECO:0000256" key="5">
    <source>
        <dbReference type="ARBA" id="ARBA00022777"/>
    </source>
</evidence>
<organism evidence="9 10">
    <name type="scientific">Pseudonocardia adelaidensis</name>
    <dbReference type="NCBI Taxonomy" id="648754"/>
    <lineage>
        <taxon>Bacteria</taxon>
        <taxon>Bacillati</taxon>
        <taxon>Actinomycetota</taxon>
        <taxon>Actinomycetes</taxon>
        <taxon>Pseudonocardiales</taxon>
        <taxon>Pseudonocardiaceae</taxon>
        <taxon>Pseudonocardia</taxon>
    </lineage>
</organism>
<accession>A0ABP9NJB3</accession>